<dbReference type="PANTHER" id="PTHR34220">
    <property type="entry name" value="SENSOR HISTIDINE KINASE YPDA"/>
    <property type="match status" value="1"/>
</dbReference>
<dbReference type="InterPro" id="IPR010559">
    <property type="entry name" value="Sig_transdc_His_kin_internal"/>
</dbReference>
<feature type="transmembrane region" description="Helical" evidence="1">
    <location>
        <begin position="28"/>
        <end position="47"/>
    </location>
</feature>
<evidence type="ECO:0000256" key="1">
    <source>
        <dbReference type="SAM" id="Phobius"/>
    </source>
</evidence>
<keyword evidence="1" id="KW-1133">Transmembrane helix</keyword>
<proteinExistence type="predicted"/>
<evidence type="ECO:0000313" key="4">
    <source>
        <dbReference type="Proteomes" id="UP000557307"/>
    </source>
</evidence>
<dbReference type="Proteomes" id="UP000557307">
    <property type="component" value="Unassembled WGS sequence"/>
</dbReference>
<dbReference type="PANTHER" id="PTHR34220:SF7">
    <property type="entry name" value="SENSOR HISTIDINE KINASE YPDA"/>
    <property type="match status" value="1"/>
</dbReference>
<dbReference type="InterPro" id="IPR036890">
    <property type="entry name" value="HATPase_C_sf"/>
</dbReference>
<dbReference type="InterPro" id="IPR050640">
    <property type="entry name" value="Bact_2-comp_sensor_kinase"/>
</dbReference>
<dbReference type="GO" id="GO:0016020">
    <property type="term" value="C:membrane"/>
    <property type="evidence" value="ECO:0007669"/>
    <property type="project" value="InterPro"/>
</dbReference>
<dbReference type="GO" id="GO:0000155">
    <property type="term" value="F:phosphorelay sensor kinase activity"/>
    <property type="evidence" value="ECO:0007669"/>
    <property type="project" value="InterPro"/>
</dbReference>
<dbReference type="AlphaFoldDB" id="A0A840TP28"/>
<feature type="transmembrane region" description="Helical" evidence="1">
    <location>
        <begin position="87"/>
        <end position="109"/>
    </location>
</feature>
<organism evidence="3 4">
    <name type="scientific">Rhabdobacter roseus</name>
    <dbReference type="NCBI Taxonomy" id="1655419"/>
    <lineage>
        <taxon>Bacteria</taxon>
        <taxon>Pseudomonadati</taxon>
        <taxon>Bacteroidota</taxon>
        <taxon>Cytophagia</taxon>
        <taxon>Cytophagales</taxon>
        <taxon>Cytophagaceae</taxon>
        <taxon>Rhabdobacter</taxon>
    </lineage>
</organism>
<name>A0A840TP28_9BACT</name>
<feature type="domain" description="Signal transduction histidine kinase internal region" evidence="2">
    <location>
        <begin position="186"/>
        <end position="262"/>
    </location>
</feature>
<feature type="transmembrane region" description="Helical" evidence="1">
    <location>
        <begin position="59"/>
        <end position="80"/>
    </location>
</feature>
<evidence type="ECO:0000259" key="2">
    <source>
        <dbReference type="Pfam" id="PF06580"/>
    </source>
</evidence>
<evidence type="ECO:0000313" key="3">
    <source>
        <dbReference type="EMBL" id="MBB5282973.1"/>
    </source>
</evidence>
<reference evidence="3 4" key="1">
    <citation type="submission" date="2020-08" db="EMBL/GenBank/DDBJ databases">
        <title>Genomic Encyclopedia of Type Strains, Phase IV (KMG-IV): sequencing the most valuable type-strain genomes for metagenomic binning, comparative biology and taxonomic classification.</title>
        <authorList>
            <person name="Goeker M."/>
        </authorList>
    </citation>
    <scope>NUCLEOTIDE SEQUENCE [LARGE SCALE GENOMIC DNA]</scope>
    <source>
        <strain evidence="3 4">DSM 105074</strain>
    </source>
</reference>
<keyword evidence="1" id="KW-0812">Transmembrane</keyword>
<keyword evidence="4" id="KW-1185">Reference proteome</keyword>
<dbReference type="RefSeq" id="WP_184171974.1">
    <property type="nucleotide sequence ID" value="NZ_JACHGF010000002.1"/>
</dbReference>
<dbReference type="SUPFAM" id="SSF55874">
    <property type="entry name" value="ATPase domain of HSP90 chaperone/DNA topoisomerase II/histidine kinase"/>
    <property type="match status" value="1"/>
</dbReference>
<sequence>MPTRTSQFSAYRGLLFPTSPRHRGFVHVLFWTCFILYHLLFFVPAWTQQRPSSELLWAYGLYYARFIPLYYLLVVVYRLGPKPLGSVAWLGATLAVGLVAMHLITTLLYQSYALLWGLENLPPIFESIGQRYLKPWSQRAGGDWLVFIYDLVDFQLLILPIGLHMMKHGLLRELEQIRWQEEKAKTELKALRSLLTPHFIFNIFNATATELDSVSGPGAAYLHQAADLIRFTLYEAEKAFIPLEEEHHLIQQYLELESMRAELRTEIAFTHTGPVQPRHRVPTLLLLTLVENAFKHSVHATYLPSFVDITSRVEKDWLHFTVTNSVPPPDSGPAPAGSGLGLSTIRSTLELKFPGEHQFEISHEEAVFTVHISLPLDRYPTEEIGAEPDNGHA</sequence>
<dbReference type="Pfam" id="PF06580">
    <property type="entry name" value="His_kinase"/>
    <property type="match status" value="1"/>
</dbReference>
<keyword evidence="1" id="KW-0472">Membrane</keyword>
<dbReference type="EMBL" id="JACHGF010000002">
    <property type="protein sequence ID" value="MBB5282973.1"/>
    <property type="molecule type" value="Genomic_DNA"/>
</dbReference>
<dbReference type="Gene3D" id="3.30.565.10">
    <property type="entry name" value="Histidine kinase-like ATPase, C-terminal domain"/>
    <property type="match status" value="1"/>
</dbReference>
<protein>
    <recommendedName>
        <fullName evidence="2">Signal transduction histidine kinase internal region domain-containing protein</fullName>
    </recommendedName>
</protein>
<accession>A0A840TP28</accession>
<comment type="caution">
    <text evidence="3">The sequence shown here is derived from an EMBL/GenBank/DDBJ whole genome shotgun (WGS) entry which is preliminary data.</text>
</comment>
<gene>
    <name evidence="3" type="ORF">HNQ92_001099</name>
</gene>